<dbReference type="SUPFAM" id="SSF53474">
    <property type="entry name" value="alpha/beta-Hydrolases"/>
    <property type="match status" value="1"/>
</dbReference>
<evidence type="ECO:0000313" key="4">
    <source>
        <dbReference type="Proteomes" id="UP000478208"/>
    </source>
</evidence>
<keyword evidence="4" id="KW-1185">Reference proteome</keyword>
<proteinExistence type="predicted"/>
<dbReference type="PROSITE" id="PS50005">
    <property type="entry name" value="TPR"/>
    <property type="match status" value="1"/>
</dbReference>
<comment type="caution">
    <text evidence="3">The sequence shown here is derived from an EMBL/GenBank/DDBJ whole genome shotgun (WGS) entry which is preliminary data.</text>
</comment>
<sequence>MKNFYFLLLVLFFATNLNAQAIYKTLNSYKLGADRELKIQLPRNYNPEEKRNYPLIIVLDGDYLFEPIAGNIDYQSYWEDIPDCIVVGVKQGDSREDDLLYDEETYFPKEQSAAFYEFISSELLPYIEGEYKASNFRIIVGHDLSANFINYYLFKDKPIFRAFIALSPDFAPEMTTRLHQRLKILDQETFYYLATGDADVKALRTSIIKSDSLISSIENEKVLYKFDDFDDANHYGLVGQGIPKALNQIFGLFKPINAREYKEKVLTYEESPYDYLIKKYQDIEYFYGFEKKLIENDIRAIAAASNKKDDFYSLEKLTKLVKKVFPESMLSAYYSGMLYEKEGNYRKALIQYKSGLLLQPSQFIDKEIMLEKMYDTQEALND</sequence>
<dbReference type="Gene3D" id="1.25.40.10">
    <property type="entry name" value="Tetratricopeptide repeat domain"/>
    <property type="match status" value="1"/>
</dbReference>
<dbReference type="InterPro" id="IPR011990">
    <property type="entry name" value="TPR-like_helical_dom_sf"/>
</dbReference>
<feature type="repeat" description="TPR" evidence="1">
    <location>
        <begin position="329"/>
        <end position="362"/>
    </location>
</feature>
<feature type="chain" id="PRO_5026829150" evidence="2">
    <location>
        <begin position="22"/>
        <end position="382"/>
    </location>
</feature>
<dbReference type="InterPro" id="IPR000801">
    <property type="entry name" value="Esterase-like"/>
</dbReference>
<keyword evidence="1" id="KW-0802">TPR repeat</keyword>
<evidence type="ECO:0000313" key="3">
    <source>
        <dbReference type="EMBL" id="MUU78517.1"/>
    </source>
</evidence>
<dbReference type="InterPro" id="IPR019734">
    <property type="entry name" value="TPR_rpt"/>
</dbReference>
<dbReference type="PANTHER" id="PTHR48098">
    <property type="entry name" value="ENTEROCHELIN ESTERASE-RELATED"/>
    <property type="match status" value="1"/>
</dbReference>
<protein>
    <submittedName>
        <fullName evidence="3">Esterase</fullName>
    </submittedName>
</protein>
<dbReference type="InterPro" id="IPR050583">
    <property type="entry name" value="Mycobacterial_A85_antigen"/>
</dbReference>
<accession>A0A6L6UC81</accession>
<evidence type="ECO:0000256" key="2">
    <source>
        <dbReference type="SAM" id="SignalP"/>
    </source>
</evidence>
<gene>
    <name evidence="3" type="ORF">GN138_08680</name>
</gene>
<name>A0A6L6UC81_9FLAO</name>
<dbReference type="Pfam" id="PF00756">
    <property type="entry name" value="Esterase"/>
    <property type="match status" value="1"/>
</dbReference>
<dbReference type="EMBL" id="WOWS01000003">
    <property type="protein sequence ID" value="MUU78517.1"/>
    <property type="molecule type" value="Genomic_DNA"/>
</dbReference>
<dbReference type="InterPro" id="IPR029058">
    <property type="entry name" value="AB_hydrolase_fold"/>
</dbReference>
<organism evidence="3 4">
    <name type="scientific">Winogradskyella endarachnes</name>
    <dbReference type="NCBI Taxonomy" id="2681965"/>
    <lineage>
        <taxon>Bacteria</taxon>
        <taxon>Pseudomonadati</taxon>
        <taxon>Bacteroidota</taxon>
        <taxon>Flavobacteriia</taxon>
        <taxon>Flavobacteriales</taxon>
        <taxon>Flavobacteriaceae</taxon>
        <taxon>Winogradskyella</taxon>
    </lineage>
</organism>
<feature type="signal peptide" evidence="2">
    <location>
        <begin position="1"/>
        <end position="21"/>
    </location>
</feature>
<evidence type="ECO:0000256" key="1">
    <source>
        <dbReference type="PROSITE-ProRule" id="PRU00339"/>
    </source>
</evidence>
<dbReference type="AlphaFoldDB" id="A0A6L6UC81"/>
<dbReference type="Proteomes" id="UP000478208">
    <property type="component" value="Unassembled WGS sequence"/>
</dbReference>
<dbReference type="Gene3D" id="3.40.50.1820">
    <property type="entry name" value="alpha/beta hydrolase"/>
    <property type="match status" value="1"/>
</dbReference>
<reference evidence="3 4" key="1">
    <citation type="submission" date="2019-12" db="EMBL/GenBank/DDBJ databases">
        <authorList>
            <person name="Li J."/>
        </authorList>
    </citation>
    <scope>NUCLEOTIDE SEQUENCE [LARGE SCALE GENOMIC DNA]</scope>
    <source>
        <strain evidence="3 4">HL2-2</strain>
    </source>
</reference>
<dbReference type="PANTHER" id="PTHR48098:SF6">
    <property type="entry name" value="FERRI-BACILLIBACTIN ESTERASE BESA"/>
    <property type="match status" value="1"/>
</dbReference>
<keyword evidence="2" id="KW-0732">Signal</keyword>